<organism evidence="1 2">
    <name type="scientific">Cetraspora pellucida</name>
    <dbReference type="NCBI Taxonomy" id="1433469"/>
    <lineage>
        <taxon>Eukaryota</taxon>
        <taxon>Fungi</taxon>
        <taxon>Fungi incertae sedis</taxon>
        <taxon>Mucoromycota</taxon>
        <taxon>Glomeromycotina</taxon>
        <taxon>Glomeromycetes</taxon>
        <taxon>Diversisporales</taxon>
        <taxon>Gigasporaceae</taxon>
        <taxon>Cetraspora</taxon>
    </lineage>
</organism>
<evidence type="ECO:0000313" key="1">
    <source>
        <dbReference type="EMBL" id="CAG8748255.1"/>
    </source>
</evidence>
<accession>A0A9N9ITQ1</accession>
<dbReference type="Proteomes" id="UP000789759">
    <property type="component" value="Unassembled WGS sequence"/>
</dbReference>
<keyword evidence="2" id="KW-1185">Reference proteome</keyword>
<proteinExistence type="predicted"/>
<comment type="caution">
    <text evidence="1">The sequence shown here is derived from an EMBL/GenBank/DDBJ whole genome shotgun (WGS) entry which is preliminary data.</text>
</comment>
<reference evidence="1" key="1">
    <citation type="submission" date="2021-06" db="EMBL/GenBank/DDBJ databases">
        <authorList>
            <person name="Kallberg Y."/>
            <person name="Tangrot J."/>
            <person name="Rosling A."/>
        </authorList>
    </citation>
    <scope>NUCLEOTIDE SEQUENCE</scope>
    <source>
        <strain evidence="1">FL966</strain>
    </source>
</reference>
<dbReference type="AlphaFoldDB" id="A0A9N9ITQ1"/>
<protein>
    <submittedName>
        <fullName evidence="1">14169_t:CDS:1</fullName>
    </submittedName>
</protein>
<evidence type="ECO:0000313" key="2">
    <source>
        <dbReference type="Proteomes" id="UP000789759"/>
    </source>
</evidence>
<gene>
    <name evidence="1" type="ORF">CPELLU_LOCUS14533</name>
</gene>
<dbReference type="EMBL" id="CAJVQA010017341">
    <property type="protein sequence ID" value="CAG8748255.1"/>
    <property type="molecule type" value="Genomic_DNA"/>
</dbReference>
<sequence>MISWDVSAKRLKYKPIKSKRNSETCQSGSSIYQTSGIINIPCTQMFAHLKEYNAQACCEFCLNNPRCIYWSFLDKVNCNIGFYDPDCKKNVLSLKDGENGGNINRT</sequence>
<name>A0A9N9ITQ1_9GLOM</name>